<dbReference type="PANTHER" id="PTHR46637">
    <property type="entry name" value="TIS1421-TRANSPOSASE PROTEIN A"/>
    <property type="match status" value="1"/>
</dbReference>
<dbReference type="AlphaFoldDB" id="D7C9V3"/>
<sequence length="138" mass="15561">MTRGDLTNDEWAVFEPLLPLGERGPIPDLRRLVNGVMWRFRTGGPWRDMPERYGPWSTVYGRFHLWARSGVFQRLMEAVIAEAAVRGQADLGLVCVDSTVAWAHHHAAGMTVDAELLEALEKAVAEKKGLPQRDRTPR</sequence>
<dbReference type="InterPro" id="IPR025161">
    <property type="entry name" value="IS402-like_dom"/>
</dbReference>
<dbReference type="PATRIC" id="fig|749414.3.peg.1191"/>
<evidence type="ECO:0000259" key="1">
    <source>
        <dbReference type="Pfam" id="PF13340"/>
    </source>
</evidence>
<gene>
    <name evidence="2" type="ordered locus">SBI_01160</name>
</gene>
<proteinExistence type="predicted"/>
<name>D7C9V3_STRBB</name>
<protein>
    <recommendedName>
        <fullName evidence="1">Insertion element IS402-like domain-containing protein</fullName>
    </recommendedName>
</protein>
<dbReference type="InterPro" id="IPR052909">
    <property type="entry name" value="Transposase_6_like"/>
</dbReference>
<dbReference type="STRING" id="749414.SBI_01160"/>
<dbReference type="EMBL" id="CP002047">
    <property type="protein sequence ID" value="ADI04281.1"/>
    <property type="molecule type" value="Genomic_DNA"/>
</dbReference>
<dbReference type="NCBIfam" id="NF033580">
    <property type="entry name" value="transpos_IS5_3"/>
    <property type="match status" value="1"/>
</dbReference>
<accession>D7C9V3</accession>
<dbReference type="eggNOG" id="COG3293">
    <property type="taxonomic scope" value="Bacteria"/>
</dbReference>
<dbReference type="Pfam" id="PF13340">
    <property type="entry name" value="DUF4096"/>
    <property type="match status" value="1"/>
</dbReference>
<dbReference type="KEGG" id="sbh:SBI_01160"/>
<reference evidence="2 3" key="1">
    <citation type="journal article" date="2010" name="J. Bacteriol.">
        <title>Genome sequence of the milbemycin-producing bacterium Streptomyces bingchenggensis.</title>
        <authorList>
            <person name="Wang X.J."/>
            <person name="Yan Y.J."/>
            <person name="Zhang B."/>
            <person name="An J."/>
            <person name="Wang J.J."/>
            <person name="Tian J."/>
            <person name="Jiang L."/>
            <person name="Chen Y.H."/>
            <person name="Huang S.X."/>
            <person name="Yin M."/>
            <person name="Zhang J."/>
            <person name="Gao A.L."/>
            <person name="Liu C.X."/>
            <person name="Zhu Z.X."/>
            <person name="Xiang W.S."/>
        </authorList>
    </citation>
    <scope>NUCLEOTIDE SEQUENCE [LARGE SCALE GENOMIC DNA]</scope>
    <source>
        <strain evidence="2 3">BCW-1</strain>
    </source>
</reference>
<dbReference type="PANTHER" id="PTHR46637:SF1">
    <property type="entry name" value="BLL5188 PROTEIN"/>
    <property type="match status" value="1"/>
</dbReference>
<evidence type="ECO:0000313" key="3">
    <source>
        <dbReference type="Proteomes" id="UP000000377"/>
    </source>
</evidence>
<dbReference type="HOGENOM" id="CLU_055261_2_0_11"/>
<organism evidence="2 3">
    <name type="scientific">Streptomyces bingchenggensis (strain BCW-1)</name>
    <dbReference type="NCBI Taxonomy" id="749414"/>
    <lineage>
        <taxon>Bacteria</taxon>
        <taxon>Bacillati</taxon>
        <taxon>Actinomycetota</taxon>
        <taxon>Actinomycetes</taxon>
        <taxon>Kitasatosporales</taxon>
        <taxon>Streptomycetaceae</taxon>
        <taxon>Streptomyces</taxon>
    </lineage>
</organism>
<feature type="domain" description="Insertion element IS402-like" evidence="1">
    <location>
        <begin position="6"/>
        <end position="76"/>
    </location>
</feature>
<keyword evidence="3" id="KW-1185">Reference proteome</keyword>
<dbReference type="Proteomes" id="UP000000377">
    <property type="component" value="Chromosome"/>
</dbReference>
<evidence type="ECO:0000313" key="2">
    <source>
        <dbReference type="EMBL" id="ADI04281.1"/>
    </source>
</evidence>